<protein>
    <submittedName>
        <fullName evidence="2">Zinc finger, CCHC-type</fullName>
    </submittedName>
</protein>
<accession>A0A699VWK2</accession>
<proteinExistence type="predicted"/>
<dbReference type="EMBL" id="BKCJ011504760">
    <property type="protein sequence ID" value="GFD38719.1"/>
    <property type="molecule type" value="Genomic_DNA"/>
</dbReference>
<evidence type="ECO:0000256" key="1">
    <source>
        <dbReference type="SAM" id="MobiDB-lite"/>
    </source>
</evidence>
<sequence>MKNLGEKGADDVPGPSVPRKRTRTRKAKSFGSDFQLYLVEGTRDKTVFLREYCYIIEEDPRTLSEAMASRDVVFWKEAIQSEIDS</sequence>
<comment type="caution">
    <text evidence="2">The sequence shown here is derived from an EMBL/GenBank/DDBJ whole genome shotgun (WGS) entry which is preliminary data.</text>
</comment>
<feature type="region of interest" description="Disordered" evidence="1">
    <location>
        <begin position="1"/>
        <end position="28"/>
    </location>
</feature>
<feature type="compositionally biased region" description="Basic residues" evidence="1">
    <location>
        <begin position="18"/>
        <end position="28"/>
    </location>
</feature>
<gene>
    <name evidence="2" type="ORF">Tci_910688</name>
</gene>
<evidence type="ECO:0000313" key="2">
    <source>
        <dbReference type="EMBL" id="GFD38719.1"/>
    </source>
</evidence>
<organism evidence="2">
    <name type="scientific">Tanacetum cinerariifolium</name>
    <name type="common">Dalmatian daisy</name>
    <name type="synonym">Chrysanthemum cinerariifolium</name>
    <dbReference type="NCBI Taxonomy" id="118510"/>
    <lineage>
        <taxon>Eukaryota</taxon>
        <taxon>Viridiplantae</taxon>
        <taxon>Streptophyta</taxon>
        <taxon>Embryophyta</taxon>
        <taxon>Tracheophyta</taxon>
        <taxon>Spermatophyta</taxon>
        <taxon>Magnoliopsida</taxon>
        <taxon>eudicotyledons</taxon>
        <taxon>Gunneridae</taxon>
        <taxon>Pentapetalae</taxon>
        <taxon>asterids</taxon>
        <taxon>campanulids</taxon>
        <taxon>Asterales</taxon>
        <taxon>Asteraceae</taxon>
        <taxon>Asteroideae</taxon>
        <taxon>Anthemideae</taxon>
        <taxon>Anthemidinae</taxon>
        <taxon>Tanacetum</taxon>
    </lineage>
</organism>
<name>A0A699VWK2_TANCI</name>
<dbReference type="AlphaFoldDB" id="A0A699VWK2"/>
<feature type="compositionally biased region" description="Basic and acidic residues" evidence="1">
    <location>
        <begin position="1"/>
        <end position="10"/>
    </location>
</feature>
<feature type="non-terminal residue" evidence="2">
    <location>
        <position position="85"/>
    </location>
</feature>
<reference evidence="2" key="1">
    <citation type="journal article" date="2019" name="Sci. Rep.">
        <title>Draft genome of Tanacetum cinerariifolium, the natural source of mosquito coil.</title>
        <authorList>
            <person name="Yamashiro T."/>
            <person name="Shiraishi A."/>
            <person name="Satake H."/>
            <person name="Nakayama K."/>
        </authorList>
    </citation>
    <scope>NUCLEOTIDE SEQUENCE</scope>
</reference>